<dbReference type="SUPFAM" id="SSF103481">
    <property type="entry name" value="Multidrug resistance efflux transporter EmrE"/>
    <property type="match status" value="1"/>
</dbReference>
<dbReference type="PANTHER" id="PTHR10778:SF10">
    <property type="entry name" value="SOLUTE CARRIER FAMILY 35 MEMBER B1"/>
    <property type="match status" value="1"/>
</dbReference>
<dbReference type="RefSeq" id="XP_043058346.1">
    <property type="nucleotide sequence ID" value="XM_043204959.1"/>
</dbReference>
<proteinExistence type="inferred from homology"/>
<keyword evidence="6" id="KW-0256">Endoplasmic reticulum</keyword>
<dbReference type="Proteomes" id="UP001196530">
    <property type="component" value="Unassembled WGS sequence"/>
</dbReference>
<dbReference type="GeneID" id="66128330"/>
<feature type="transmembrane region" description="Helical" evidence="10">
    <location>
        <begin position="264"/>
        <end position="282"/>
    </location>
</feature>
<dbReference type="EMBL" id="JAHLUX010000009">
    <property type="protein sequence ID" value="KAG7816815.1"/>
    <property type="molecule type" value="Genomic_DNA"/>
</dbReference>
<evidence type="ECO:0000256" key="5">
    <source>
        <dbReference type="ARBA" id="ARBA00022692"/>
    </source>
</evidence>
<dbReference type="GO" id="GO:0005459">
    <property type="term" value="F:UDP-galactose transmembrane transporter activity"/>
    <property type="evidence" value="ECO:0007669"/>
    <property type="project" value="TreeGrafter"/>
</dbReference>
<accession>A0AAN6DD50</accession>
<keyword evidence="7 10" id="KW-1133">Transmembrane helix</keyword>
<organism evidence="11 12">
    <name type="scientific">Pichia angusta</name>
    <name type="common">Yeast</name>
    <name type="synonym">Hansenula polymorpha</name>
    <dbReference type="NCBI Taxonomy" id="870730"/>
    <lineage>
        <taxon>Eukaryota</taxon>
        <taxon>Fungi</taxon>
        <taxon>Dikarya</taxon>
        <taxon>Ascomycota</taxon>
        <taxon>Saccharomycotina</taxon>
        <taxon>Pichiomycetes</taxon>
        <taxon>Pichiales</taxon>
        <taxon>Pichiaceae</taxon>
        <taxon>Ogataea</taxon>
    </lineage>
</organism>
<evidence type="ECO:0000256" key="2">
    <source>
        <dbReference type="ARBA" id="ARBA00010694"/>
    </source>
</evidence>
<reference evidence="11" key="1">
    <citation type="journal article" date="2021" name="G3 (Bethesda)">
        <title>Genomic diversity, chromosomal rearrangements, and interspecies hybridization in the ogataea polymorpha species complex.</title>
        <authorList>
            <person name="Hanson S.J."/>
            <person name="Cinneide E.O."/>
            <person name="Salzberg L.I."/>
            <person name="Wolfe K.H."/>
            <person name="McGowan J."/>
            <person name="Fitzpatrick D.A."/>
            <person name="Matlin K."/>
        </authorList>
    </citation>
    <scope>NUCLEOTIDE SEQUENCE</scope>
    <source>
        <strain evidence="11">61-244</strain>
    </source>
</reference>
<evidence type="ECO:0000256" key="10">
    <source>
        <dbReference type="SAM" id="Phobius"/>
    </source>
</evidence>
<feature type="transmembrane region" description="Helical" evidence="10">
    <location>
        <begin position="20"/>
        <end position="40"/>
    </location>
</feature>
<name>A0AAN6DD50_PICAN</name>
<evidence type="ECO:0000256" key="8">
    <source>
        <dbReference type="ARBA" id="ARBA00023136"/>
    </source>
</evidence>
<dbReference type="AlphaFoldDB" id="A0AAN6DD50"/>
<feature type="transmembrane region" description="Helical" evidence="10">
    <location>
        <begin position="60"/>
        <end position="81"/>
    </location>
</feature>
<dbReference type="GO" id="GO:0005789">
    <property type="term" value="C:endoplasmic reticulum membrane"/>
    <property type="evidence" value="ECO:0007669"/>
    <property type="project" value="UniProtKB-SubCell"/>
</dbReference>
<comment type="caution">
    <text evidence="11">The sequence shown here is derived from an EMBL/GenBank/DDBJ whole genome shotgun (WGS) entry which is preliminary data.</text>
</comment>
<dbReference type="PANTHER" id="PTHR10778">
    <property type="entry name" value="SOLUTE CARRIER FAMILY 35 MEMBER B"/>
    <property type="match status" value="1"/>
</dbReference>
<evidence type="ECO:0000256" key="7">
    <source>
        <dbReference type="ARBA" id="ARBA00022989"/>
    </source>
</evidence>
<keyword evidence="5 10" id="KW-0812">Transmembrane</keyword>
<dbReference type="InterPro" id="IPR037185">
    <property type="entry name" value="EmrE-like"/>
</dbReference>
<feature type="transmembrane region" description="Helical" evidence="10">
    <location>
        <begin position="315"/>
        <end position="334"/>
    </location>
</feature>
<gene>
    <name evidence="11" type="ORF">KL928_004279</name>
</gene>
<evidence type="ECO:0000313" key="12">
    <source>
        <dbReference type="Proteomes" id="UP001196530"/>
    </source>
</evidence>
<keyword evidence="4" id="KW-0762">Sugar transport</keyword>
<evidence type="ECO:0000256" key="1">
    <source>
        <dbReference type="ARBA" id="ARBA00004477"/>
    </source>
</evidence>
<evidence type="ECO:0000256" key="9">
    <source>
        <dbReference type="ARBA" id="ARBA00041103"/>
    </source>
</evidence>
<evidence type="ECO:0000256" key="4">
    <source>
        <dbReference type="ARBA" id="ARBA00022597"/>
    </source>
</evidence>
<dbReference type="GO" id="GO:0005460">
    <property type="term" value="F:UDP-glucose transmembrane transporter activity"/>
    <property type="evidence" value="ECO:0007669"/>
    <property type="project" value="TreeGrafter"/>
</dbReference>
<dbReference type="GO" id="GO:0000139">
    <property type="term" value="C:Golgi membrane"/>
    <property type="evidence" value="ECO:0007669"/>
    <property type="project" value="TreeGrafter"/>
</dbReference>
<evidence type="ECO:0000313" key="11">
    <source>
        <dbReference type="EMBL" id="KAG7816815.1"/>
    </source>
</evidence>
<comment type="similarity">
    <text evidence="2">Belongs to the nucleotide-sugar transporter family. SLC35B subfamily.</text>
</comment>
<feature type="transmembrane region" description="Helical" evidence="10">
    <location>
        <begin position="155"/>
        <end position="173"/>
    </location>
</feature>
<feature type="transmembrane region" description="Helical" evidence="10">
    <location>
        <begin position="185"/>
        <end position="202"/>
    </location>
</feature>
<comment type="subcellular location">
    <subcellularLocation>
        <location evidence="1">Endoplasmic reticulum membrane</location>
        <topology evidence="1">Multi-pass membrane protein</topology>
    </subcellularLocation>
</comment>
<dbReference type="InterPro" id="IPR013657">
    <property type="entry name" value="SCL35B1-4/HUT1"/>
</dbReference>
<dbReference type="Pfam" id="PF08449">
    <property type="entry name" value="UAA"/>
    <property type="match status" value="1"/>
</dbReference>
<sequence>MMVNNKPVRNQTPAVKSPSALMLIICVTGIYGSFLSWSYLQEKISSKNYSAEGQAYFKAPLIINSVQAFFAMLVGTAYMSVKSRRFETPAHFLLQDTKMLRNFVLIALTQAVSSPVAYQSLNHLDYLFYLLAKSCKLIPVMLVHRLLYNSKFPTYKYVVAGLVTFGVVIFSVSNKTKATSNDGRILLGFAYLFVSLLLDGLTNSTQDQLFSKSQSKKITGAHLMAGLNLLNSIFTITYTAIFTHQLEYFKQFVANNGWEVVQDILLFGLLGSLGQIFIFLTLENFGSLLLVTITVTRKMFSMCLSVFLFGHQLNASQWFGLLTVFVGIFLESFYKKFAHQKKID</sequence>
<feature type="transmembrane region" description="Helical" evidence="10">
    <location>
        <begin position="102"/>
        <end position="121"/>
    </location>
</feature>
<keyword evidence="3" id="KW-0813">Transport</keyword>
<evidence type="ECO:0000256" key="3">
    <source>
        <dbReference type="ARBA" id="ARBA00022448"/>
    </source>
</evidence>
<evidence type="ECO:0000256" key="6">
    <source>
        <dbReference type="ARBA" id="ARBA00022824"/>
    </source>
</evidence>
<feature type="transmembrane region" description="Helical" evidence="10">
    <location>
        <begin position="223"/>
        <end position="244"/>
    </location>
</feature>
<protein>
    <recommendedName>
        <fullName evidence="9">UDP-galactose transporter homolog 1</fullName>
    </recommendedName>
</protein>
<keyword evidence="8 10" id="KW-0472">Membrane</keyword>